<dbReference type="GeneID" id="20675986"/>
<evidence type="ECO:0000313" key="2">
    <source>
        <dbReference type="EMBL" id="ETW84320.1"/>
    </source>
</evidence>
<sequence>MRREDRGGDGREGATERPHRPARLALGAEATVGNSPTPANKIHPLTSTRVLSLSHRPQPSSVPSITPRGPPPPPIKPPRAPPPSVPSRHAPPAFPSTLPTHPRTHAPTHPPCPAQPPFYSRPLPNPASPFPLVPLDRPTTLSGVETVHANGAVSRAPPFAIHRSIHLPPPSEPALLFFPPSQNGPRHALFPTPAQIAICTQPEPALAAARPARTCPQPLPSNPPLSLAPLPTASIPRSSHLATATRPSRTTPPPSPSHPSFRPLLPDRLLPAQARRPPPTSPNTNIALFGRPDTSPASSLSPITGPSPPSSRIPTYHVHLH</sequence>
<feature type="compositionally biased region" description="Low complexity" evidence="1">
    <location>
        <begin position="258"/>
        <end position="275"/>
    </location>
</feature>
<reference evidence="2 3" key="1">
    <citation type="journal article" date="2012" name="New Phytol.">
        <title>Insight into trade-off between wood decay and parasitism from the genome of a fungal forest pathogen.</title>
        <authorList>
            <person name="Olson A."/>
            <person name="Aerts A."/>
            <person name="Asiegbu F."/>
            <person name="Belbahri L."/>
            <person name="Bouzid O."/>
            <person name="Broberg A."/>
            <person name="Canback B."/>
            <person name="Coutinho P.M."/>
            <person name="Cullen D."/>
            <person name="Dalman K."/>
            <person name="Deflorio G."/>
            <person name="van Diepen L.T."/>
            <person name="Dunand C."/>
            <person name="Duplessis S."/>
            <person name="Durling M."/>
            <person name="Gonthier P."/>
            <person name="Grimwood J."/>
            <person name="Fossdal C.G."/>
            <person name="Hansson D."/>
            <person name="Henrissat B."/>
            <person name="Hietala A."/>
            <person name="Himmelstrand K."/>
            <person name="Hoffmeister D."/>
            <person name="Hogberg N."/>
            <person name="James T.Y."/>
            <person name="Karlsson M."/>
            <person name="Kohler A."/>
            <person name="Kues U."/>
            <person name="Lee Y.H."/>
            <person name="Lin Y.C."/>
            <person name="Lind M."/>
            <person name="Lindquist E."/>
            <person name="Lombard V."/>
            <person name="Lucas S."/>
            <person name="Lunden K."/>
            <person name="Morin E."/>
            <person name="Murat C."/>
            <person name="Park J."/>
            <person name="Raffaello T."/>
            <person name="Rouze P."/>
            <person name="Salamov A."/>
            <person name="Schmutz J."/>
            <person name="Solheim H."/>
            <person name="Stahlberg J."/>
            <person name="Velez H."/>
            <person name="de Vries R.P."/>
            <person name="Wiebenga A."/>
            <person name="Woodward S."/>
            <person name="Yakovlev I."/>
            <person name="Garbelotto M."/>
            <person name="Martin F."/>
            <person name="Grigoriev I.V."/>
            <person name="Stenlid J."/>
        </authorList>
    </citation>
    <scope>NUCLEOTIDE SEQUENCE [LARGE SCALE GENOMIC DNA]</scope>
    <source>
        <strain evidence="2 3">TC 32-1</strain>
    </source>
</reference>
<dbReference type="EMBL" id="KI925456">
    <property type="protein sequence ID" value="ETW84320.1"/>
    <property type="molecule type" value="Genomic_DNA"/>
</dbReference>
<feature type="compositionally biased region" description="Pro residues" evidence="1">
    <location>
        <begin position="68"/>
        <end position="85"/>
    </location>
</feature>
<evidence type="ECO:0000256" key="1">
    <source>
        <dbReference type="SAM" id="MobiDB-lite"/>
    </source>
</evidence>
<organism evidence="2 3">
    <name type="scientific">Heterobasidion irregulare (strain TC 32-1)</name>
    <dbReference type="NCBI Taxonomy" id="747525"/>
    <lineage>
        <taxon>Eukaryota</taxon>
        <taxon>Fungi</taxon>
        <taxon>Dikarya</taxon>
        <taxon>Basidiomycota</taxon>
        <taxon>Agaricomycotina</taxon>
        <taxon>Agaricomycetes</taxon>
        <taxon>Russulales</taxon>
        <taxon>Bondarzewiaceae</taxon>
        <taxon>Heterobasidion</taxon>
        <taxon>Heterobasidion annosum species complex</taxon>
    </lineage>
</organism>
<feature type="compositionally biased region" description="Low complexity" evidence="1">
    <location>
        <begin position="224"/>
        <end position="249"/>
    </location>
</feature>
<dbReference type="STRING" id="747525.W4KGA1"/>
<accession>W4KGA1</accession>
<dbReference type="AlphaFoldDB" id="W4KGA1"/>
<evidence type="ECO:0000313" key="3">
    <source>
        <dbReference type="Proteomes" id="UP000030671"/>
    </source>
</evidence>
<feature type="compositionally biased region" description="Basic and acidic residues" evidence="1">
    <location>
        <begin position="1"/>
        <end position="19"/>
    </location>
</feature>
<feature type="region of interest" description="Disordered" evidence="1">
    <location>
        <begin position="1"/>
        <end position="131"/>
    </location>
</feature>
<protein>
    <submittedName>
        <fullName evidence="2">Uncharacterized protein</fullName>
    </submittedName>
</protein>
<dbReference type="RefSeq" id="XP_009544004.1">
    <property type="nucleotide sequence ID" value="XM_009545709.1"/>
</dbReference>
<feature type="compositionally biased region" description="Polar residues" evidence="1">
    <location>
        <begin position="295"/>
        <end position="304"/>
    </location>
</feature>
<name>W4KGA1_HETIT</name>
<dbReference type="InParanoid" id="W4KGA1"/>
<dbReference type="Proteomes" id="UP000030671">
    <property type="component" value="Unassembled WGS sequence"/>
</dbReference>
<feature type="region of interest" description="Disordered" evidence="1">
    <location>
        <begin position="209"/>
        <end position="321"/>
    </location>
</feature>
<proteinExistence type="predicted"/>
<dbReference type="HOGENOM" id="CLU_866144_0_0_1"/>
<dbReference type="eggNOG" id="KOG1216">
    <property type="taxonomic scope" value="Eukaryota"/>
</dbReference>
<feature type="compositionally biased region" description="Polar residues" evidence="1">
    <location>
        <begin position="45"/>
        <end position="62"/>
    </location>
</feature>
<dbReference type="KEGG" id="hir:HETIRDRAFT_449828"/>
<gene>
    <name evidence="2" type="ORF">HETIRDRAFT_449828</name>
</gene>
<keyword evidence="3" id="KW-1185">Reference proteome</keyword>